<evidence type="ECO:0000313" key="2">
    <source>
        <dbReference type="Proteomes" id="UP000828251"/>
    </source>
</evidence>
<dbReference type="AlphaFoldDB" id="A0A9D3UI97"/>
<dbReference type="EMBL" id="JAIQCV010000011">
    <property type="protein sequence ID" value="KAH1045820.1"/>
    <property type="molecule type" value="Genomic_DNA"/>
</dbReference>
<organism evidence="1 2">
    <name type="scientific">Gossypium stocksii</name>
    <dbReference type="NCBI Taxonomy" id="47602"/>
    <lineage>
        <taxon>Eukaryota</taxon>
        <taxon>Viridiplantae</taxon>
        <taxon>Streptophyta</taxon>
        <taxon>Embryophyta</taxon>
        <taxon>Tracheophyta</taxon>
        <taxon>Spermatophyta</taxon>
        <taxon>Magnoliopsida</taxon>
        <taxon>eudicotyledons</taxon>
        <taxon>Gunneridae</taxon>
        <taxon>Pentapetalae</taxon>
        <taxon>rosids</taxon>
        <taxon>malvids</taxon>
        <taxon>Malvales</taxon>
        <taxon>Malvaceae</taxon>
        <taxon>Malvoideae</taxon>
        <taxon>Gossypium</taxon>
    </lineage>
</organism>
<proteinExistence type="predicted"/>
<evidence type="ECO:0000313" key="1">
    <source>
        <dbReference type="EMBL" id="KAH1045820.1"/>
    </source>
</evidence>
<gene>
    <name evidence="1" type="ORF">J1N35_036604</name>
</gene>
<name>A0A9D3UI97_9ROSI</name>
<keyword evidence="2" id="KW-1185">Reference proteome</keyword>
<protein>
    <submittedName>
        <fullName evidence="1">Uncharacterized protein</fullName>
    </submittedName>
</protein>
<sequence>MVQAGCHFCSSRSVRLASCWNKPLICFMFFVFHCQAMKPIVTLKMSWSLYEHKVVFEHCKNRTKTCLTLNLLDELTESNFGISISLMRGGGTFQLPRRECLASFFSFDVESIFLNKFICSD</sequence>
<comment type="caution">
    <text evidence="1">The sequence shown here is derived from an EMBL/GenBank/DDBJ whole genome shotgun (WGS) entry which is preliminary data.</text>
</comment>
<reference evidence="1 2" key="1">
    <citation type="journal article" date="2021" name="Plant Biotechnol. J.">
        <title>Multi-omics assisted identification of the key and species-specific regulatory components of drought-tolerant mechanisms in Gossypium stocksii.</title>
        <authorList>
            <person name="Yu D."/>
            <person name="Ke L."/>
            <person name="Zhang D."/>
            <person name="Wu Y."/>
            <person name="Sun Y."/>
            <person name="Mei J."/>
            <person name="Sun J."/>
            <person name="Sun Y."/>
        </authorList>
    </citation>
    <scope>NUCLEOTIDE SEQUENCE [LARGE SCALE GENOMIC DNA]</scope>
    <source>
        <strain evidence="2">cv. E1</strain>
        <tissue evidence="1">Leaf</tissue>
    </source>
</reference>
<dbReference type="Proteomes" id="UP000828251">
    <property type="component" value="Unassembled WGS sequence"/>
</dbReference>
<accession>A0A9D3UI97</accession>